<keyword evidence="1" id="KW-0472">Membrane</keyword>
<proteinExistence type="predicted"/>
<evidence type="ECO:0000256" key="1">
    <source>
        <dbReference type="SAM" id="Phobius"/>
    </source>
</evidence>
<accession>A0A7C3UXT5</accession>
<comment type="caution">
    <text evidence="3">The sequence shown here is derived from an EMBL/GenBank/DDBJ whole genome shotgun (WGS) entry which is preliminary data.</text>
</comment>
<dbReference type="Pfam" id="PF07811">
    <property type="entry name" value="TadE"/>
    <property type="match status" value="1"/>
</dbReference>
<keyword evidence="1" id="KW-1133">Transmembrane helix</keyword>
<organism evidence="3">
    <name type="scientific">Desulfobacca acetoxidans</name>
    <dbReference type="NCBI Taxonomy" id="60893"/>
    <lineage>
        <taxon>Bacteria</taxon>
        <taxon>Pseudomonadati</taxon>
        <taxon>Thermodesulfobacteriota</taxon>
        <taxon>Desulfobaccia</taxon>
        <taxon>Desulfobaccales</taxon>
        <taxon>Desulfobaccaceae</taxon>
        <taxon>Desulfobacca</taxon>
    </lineage>
</organism>
<evidence type="ECO:0000313" key="3">
    <source>
        <dbReference type="EMBL" id="HGF32941.1"/>
    </source>
</evidence>
<dbReference type="AlphaFoldDB" id="A0A7C3UXT5"/>
<name>A0A7C3UXT5_9BACT</name>
<dbReference type="EMBL" id="DTMF01000027">
    <property type="protein sequence ID" value="HGF32941.1"/>
    <property type="molecule type" value="Genomic_DNA"/>
</dbReference>
<feature type="domain" description="TadE-like" evidence="2">
    <location>
        <begin position="11"/>
        <end position="53"/>
    </location>
</feature>
<feature type="transmembrane region" description="Helical" evidence="1">
    <location>
        <begin position="12"/>
        <end position="39"/>
    </location>
</feature>
<reference evidence="3" key="1">
    <citation type="journal article" date="2020" name="mSystems">
        <title>Genome- and Community-Level Interaction Insights into Carbon Utilization and Element Cycling Functions of Hydrothermarchaeota in Hydrothermal Sediment.</title>
        <authorList>
            <person name="Zhou Z."/>
            <person name="Liu Y."/>
            <person name="Xu W."/>
            <person name="Pan J."/>
            <person name="Luo Z.H."/>
            <person name="Li M."/>
        </authorList>
    </citation>
    <scope>NUCLEOTIDE SEQUENCE [LARGE SCALE GENOMIC DNA]</scope>
    <source>
        <strain evidence="3">SpSt-897</strain>
    </source>
</reference>
<keyword evidence="1" id="KW-0812">Transmembrane</keyword>
<evidence type="ECO:0000259" key="2">
    <source>
        <dbReference type="Pfam" id="PF07811"/>
    </source>
</evidence>
<dbReference type="InterPro" id="IPR012495">
    <property type="entry name" value="TadE-like_dom"/>
</dbReference>
<protein>
    <submittedName>
        <fullName evidence="3">Pilus assembly protein</fullName>
    </submittedName>
</protein>
<gene>
    <name evidence="3" type="ORF">ENW96_00940</name>
</gene>
<sequence>MKAIRLKNQQGAAVVEFALLAPLFVALLFGVVEFGLSIYSKEVITNASREGARFGVVYCSPRKTAAQIKAQVQDYLTKAGFTDAADITVSPDPPPSTSGSPLTVSVKYPYNFQVLPQFVGGLLGTVTLQANTVMLME</sequence>